<feature type="domain" description="Prolamin-like" evidence="3">
    <location>
        <begin position="55"/>
        <end position="116"/>
    </location>
</feature>
<dbReference type="Pfam" id="PF05617">
    <property type="entry name" value="Prolamin_like"/>
    <property type="match status" value="1"/>
</dbReference>
<dbReference type="AlphaFoldDB" id="A0AAW0M5K4"/>
<comment type="caution">
    <text evidence="4">The sequence shown here is derived from an EMBL/GenBank/DDBJ whole genome shotgun (WGS) entry which is preliminary data.</text>
</comment>
<sequence>MSNITHSSLHSNDPNRGPAPSPVGANQITVSKLYLLGKLPFLGLSDWNWEKDVAKCWSSLSSINRCVDEIYGTLSRGKFSLVNPGCCKSITVISHRCWPKMFPLNPLFPPLLRSKCARSASRATAKPWRI</sequence>
<accession>A0AAW0M5K4</accession>
<reference evidence="4" key="2">
    <citation type="journal article" date="2018" name="Sci. Data">
        <title>The draft genome sequence of cork oak.</title>
        <authorList>
            <person name="Ramos A.M."/>
            <person name="Usie A."/>
            <person name="Barbosa P."/>
            <person name="Barros P.M."/>
            <person name="Capote T."/>
            <person name="Chaves I."/>
            <person name="Simoes F."/>
            <person name="Abreu I."/>
            <person name="Carrasquinho I."/>
            <person name="Faro C."/>
            <person name="Guimaraes J.B."/>
            <person name="Mendonca D."/>
            <person name="Nobrega F."/>
            <person name="Rodrigues L."/>
            <person name="Saibo N.J.M."/>
            <person name="Varela M.C."/>
            <person name="Egas C."/>
            <person name="Matos J."/>
            <person name="Miguel C.M."/>
            <person name="Oliveira M.M."/>
            <person name="Ricardo C.P."/>
            <person name="Goncalves S."/>
        </authorList>
    </citation>
    <scope>NUCLEOTIDE SEQUENCE [LARGE SCALE GENOMIC DNA]</scope>
    <source>
        <strain evidence="4">HL8</strain>
    </source>
</reference>
<dbReference type="PANTHER" id="PTHR31181:SF67">
    <property type="entry name" value="PROLAMIN-LIKE PROTEIN (DUF1278)"/>
    <property type="match status" value="1"/>
</dbReference>
<reference evidence="4" key="3">
    <citation type="submission" date="2023-07" db="EMBL/GenBank/DDBJ databases">
        <title>An improved reference 1 genome and first organelle genomes of Quercus suber.</title>
        <authorList>
            <consortium name="Genosuber Consortium"/>
            <person name="Usie A."/>
            <person name="Serra O."/>
            <person name="Barros P."/>
        </authorList>
    </citation>
    <scope>NUCLEOTIDE SEQUENCE</scope>
    <source>
        <strain evidence="4">HL8</strain>
        <tissue evidence="4">Leaves</tissue>
    </source>
</reference>
<reference evidence="4" key="1">
    <citation type="submission" date="2017-12" db="EMBL/GenBank/DDBJ databases">
        <authorList>
            <person name="Barbosa P."/>
            <person name="Usie A."/>
            <person name="Ramos A.M."/>
        </authorList>
    </citation>
    <scope>NUCLEOTIDE SEQUENCE</scope>
    <source>
        <strain evidence="4">HL8</strain>
        <tissue evidence="4">Leaves</tissue>
    </source>
</reference>
<dbReference type="GO" id="GO:2000008">
    <property type="term" value="P:regulation of protein localization to cell surface"/>
    <property type="evidence" value="ECO:0007669"/>
    <property type="project" value="TreeGrafter"/>
</dbReference>
<protein>
    <submittedName>
        <fullName evidence="4">Egg cell-secreted protein 1.1</fullName>
    </submittedName>
</protein>
<dbReference type="EMBL" id="PKMF04000019">
    <property type="protein sequence ID" value="KAK7858476.1"/>
    <property type="molecule type" value="Genomic_DNA"/>
</dbReference>
<evidence type="ECO:0000259" key="3">
    <source>
        <dbReference type="Pfam" id="PF05617"/>
    </source>
</evidence>
<keyword evidence="1" id="KW-0732">Signal</keyword>
<feature type="region of interest" description="Disordered" evidence="2">
    <location>
        <begin position="1"/>
        <end position="22"/>
    </location>
</feature>
<dbReference type="InterPro" id="IPR008502">
    <property type="entry name" value="Prolamin-like"/>
</dbReference>
<feature type="compositionally biased region" description="Polar residues" evidence="2">
    <location>
        <begin position="1"/>
        <end position="14"/>
    </location>
</feature>
<gene>
    <name evidence="4" type="primary">EC1.1_2</name>
    <name evidence="4" type="ORF">CFP56_012294</name>
</gene>
<organism evidence="4">
    <name type="scientific">Quercus suber</name>
    <name type="common">Cork oak</name>
    <dbReference type="NCBI Taxonomy" id="58331"/>
    <lineage>
        <taxon>Eukaryota</taxon>
        <taxon>Viridiplantae</taxon>
        <taxon>Streptophyta</taxon>
        <taxon>Embryophyta</taxon>
        <taxon>Tracheophyta</taxon>
        <taxon>Spermatophyta</taxon>
        <taxon>Magnoliopsida</taxon>
        <taxon>eudicotyledons</taxon>
        <taxon>Gunneridae</taxon>
        <taxon>Pentapetalae</taxon>
        <taxon>rosids</taxon>
        <taxon>fabids</taxon>
        <taxon>Fagales</taxon>
        <taxon>Fagaceae</taxon>
        <taxon>Quercus</taxon>
    </lineage>
</organism>
<dbReference type="GO" id="GO:0031982">
    <property type="term" value="C:vesicle"/>
    <property type="evidence" value="ECO:0007669"/>
    <property type="project" value="TreeGrafter"/>
</dbReference>
<dbReference type="GO" id="GO:0005576">
    <property type="term" value="C:extracellular region"/>
    <property type="evidence" value="ECO:0007669"/>
    <property type="project" value="TreeGrafter"/>
</dbReference>
<evidence type="ECO:0000313" key="4">
    <source>
        <dbReference type="EMBL" id="KAK7858476.1"/>
    </source>
</evidence>
<evidence type="ECO:0000256" key="2">
    <source>
        <dbReference type="SAM" id="MobiDB-lite"/>
    </source>
</evidence>
<evidence type="ECO:0000256" key="1">
    <source>
        <dbReference type="ARBA" id="ARBA00022729"/>
    </source>
</evidence>
<proteinExistence type="predicted"/>
<dbReference type="GO" id="GO:0080155">
    <property type="term" value="P:regulation of double fertilization forming a zygote and endosperm"/>
    <property type="evidence" value="ECO:0007669"/>
    <property type="project" value="TreeGrafter"/>
</dbReference>
<dbReference type="PANTHER" id="PTHR31181">
    <property type="entry name" value="EGG CELL-SECRETED PROTEIN 1.4"/>
    <property type="match status" value="1"/>
</dbReference>
<name>A0AAW0M5K4_QUESU</name>
<dbReference type="GO" id="GO:0009567">
    <property type="term" value="P:double fertilization forming a zygote and endosperm"/>
    <property type="evidence" value="ECO:0007669"/>
    <property type="project" value="TreeGrafter"/>
</dbReference>